<dbReference type="Proteomes" id="UP000464378">
    <property type="component" value="Chromosome"/>
</dbReference>
<reference evidence="1" key="1">
    <citation type="submission" date="2019-04" db="EMBL/GenBank/DDBJ databases">
        <authorList>
            <consortium name="Science for Life Laboratories"/>
        </authorList>
    </citation>
    <scope>NUCLEOTIDE SEQUENCE</scope>
    <source>
        <strain evidence="1">MBLW1</strain>
    </source>
</reference>
<accession>A0A6C2YHB7</accession>
<dbReference type="KEGG" id="tim:GMBLW1_33010"/>
<evidence type="ECO:0000313" key="1">
    <source>
        <dbReference type="EMBL" id="VIP00659.1"/>
    </source>
</evidence>
<gene>
    <name evidence="1" type="ORF">GMBLW1_33010</name>
</gene>
<dbReference type="InParanoid" id="A0A6C2YHB7"/>
<name>A0A6C2YHB7_9BACT</name>
<dbReference type="RefSeq" id="WP_162655858.1">
    <property type="nucleotide sequence ID" value="NZ_LR593887.1"/>
</dbReference>
<evidence type="ECO:0000313" key="2">
    <source>
        <dbReference type="Proteomes" id="UP000464378"/>
    </source>
</evidence>
<keyword evidence="2" id="KW-1185">Reference proteome</keyword>
<proteinExistence type="predicted"/>
<dbReference type="AlphaFoldDB" id="A0A6C2YHB7"/>
<protein>
    <submittedName>
        <fullName evidence="1">Uncharacterized protein</fullName>
    </submittedName>
</protein>
<sequence>MEHEQGQRVRDTVAMIVQFPAERIHGAMHAADMLAPLLSENGLGQYDGHDYGGGKINLFVFDIRDDDWQRAFDLVLSELASLRLLNAAVVVRSISWETDNHEWLDYTIFHPQGYDKEFSIW</sequence>
<organism evidence="1">
    <name type="scientific">Tuwongella immobilis</name>
    <dbReference type="NCBI Taxonomy" id="692036"/>
    <lineage>
        <taxon>Bacteria</taxon>
        <taxon>Pseudomonadati</taxon>
        <taxon>Planctomycetota</taxon>
        <taxon>Planctomycetia</taxon>
        <taxon>Gemmatales</taxon>
        <taxon>Gemmataceae</taxon>
        <taxon>Tuwongella</taxon>
    </lineage>
</organism>
<dbReference type="EMBL" id="LR586016">
    <property type="protein sequence ID" value="VIP00659.1"/>
    <property type="molecule type" value="Genomic_DNA"/>
</dbReference>
<dbReference type="EMBL" id="LR593887">
    <property type="protein sequence ID" value="VTR96736.1"/>
    <property type="molecule type" value="Genomic_DNA"/>
</dbReference>